<evidence type="ECO:0000313" key="5">
    <source>
        <dbReference type="Proteomes" id="UP000494269"/>
    </source>
</evidence>
<keyword evidence="2" id="KW-0472">Membrane</keyword>
<sequence length="233" mass="25410">MTSATPERVTPGAGTPADGTPAAGTPEAGMPAAGMPAADTPTPARMTVDMTADDYAEFAAYVYRRPELRRRRYRSHLRFGVLMIVALLAYLIWQTWDGKGPNWGQLLPVYFQGLAVGLGILALLALAYEFVLPPLVRMNTRRMLKKQPDDLFLGRHQLDFGPEGISDSTATASGRMEWSDIRRVEETPQHLYVILGTLQGVIIPKRGQDAATLAAVRAQLRAHVADTQLAPSA</sequence>
<dbReference type="AlphaFoldDB" id="A0A6S6ZXR9"/>
<keyword evidence="2" id="KW-0812">Transmembrane</keyword>
<feature type="transmembrane region" description="Helical" evidence="2">
    <location>
        <begin position="75"/>
        <end position="93"/>
    </location>
</feature>
<dbReference type="Proteomes" id="UP000494269">
    <property type="component" value="Unassembled WGS sequence"/>
</dbReference>
<keyword evidence="2" id="KW-1133">Transmembrane helix</keyword>
<keyword evidence="5" id="KW-1185">Reference proteome</keyword>
<gene>
    <name evidence="4" type="ORF">LMG3441_02321</name>
</gene>
<accession>A0A6S6ZXR9</accession>
<dbReference type="InterPro" id="IPR025588">
    <property type="entry name" value="YcxB-like_C"/>
</dbReference>
<feature type="compositionally biased region" description="Low complexity" evidence="1">
    <location>
        <begin position="10"/>
        <end position="43"/>
    </location>
</feature>
<reference evidence="4 5" key="1">
    <citation type="submission" date="2020-04" db="EMBL/GenBank/DDBJ databases">
        <authorList>
            <person name="De Canck E."/>
        </authorList>
    </citation>
    <scope>NUCLEOTIDE SEQUENCE [LARGE SCALE GENOMIC DNA]</scope>
    <source>
        <strain evidence="4 5">LMG 3441</strain>
    </source>
</reference>
<feature type="domain" description="YcxB-like C-terminal" evidence="3">
    <location>
        <begin position="160"/>
        <end position="219"/>
    </location>
</feature>
<evidence type="ECO:0000256" key="2">
    <source>
        <dbReference type="SAM" id="Phobius"/>
    </source>
</evidence>
<evidence type="ECO:0000259" key="3">
    <source>
        <dbReference type="Pfam" id="PF14317"/>
    </source>
</evidence>
<protein>
    <recommendedName>
        <fullName evidence="3">YcxB-like C-terminal domain-containing protein</fullName>
    </recommendedName>
</protein>
<evidence type="ECO:0000313" key="4">
    <source>
        <dbReference type="EMBL" id="CAB3696735.1"/>
    </source>
</evidence>
<dbReference type="Pfam" id="PF14317">
    <property type="entry name" value="YcxB"/>
    <property type="match status" value="1"/>
</dbReference>
<dbReference type="EMBL" id="CADIJQ010000003">
    <property type="protein sequence ID" value="CAB3696735.1"/>
    <property type="molecule type" value="Genomic_DNA"/>
</dbReference>
<evidence type="ECO:0000256" key="1">
    <source>
        <dbReference type="SAM" id="MobiDB-lite"/>
    </source>
</evidence>
<name>A0A6S6ZXR9_9BURK</name>
<feature type="region of interest" description="Disordered" evidence="1">
    <location>
        <begin position="1"/>
        <end position="43"/>
    </location>
</feature>
<organism evidence="4 5">
    <name type="scientific">Achromobacter kerstersii</name>
    <dbReference type="NCBI Taxonomy" id="1353890"/>
    <lineage>
        <taxon>Bacteria</taxon>
        <taxon>Pseudomonadati</taxon>
        <taxon>Pseudomonadota</taxon>
        <taxon>Betaproteobacteria</taxon>
        <taxon>Burkholderiales</taxon>
        <taxon>Alcaligenaceae</taxon>
        <taxon>Achromobacter</taxon>
    </lineage>
</organism>
<proteinExistence type="predicted"/>
<feature type="transmembrane region" description="Helical" evidence="2">
    <location>
        <begin position="113"/>
        <end position="136"/>
    </location>
</feature>